<evidence type="ECO:0000313" key="1">
    <source>
        <dbReference type="EMBL" id="MAA13023.1"/>
    </source>
</evidence>
<reference evidence="1" key="1">
    <citation type="journal article" date="2017" name="Parasit. Vectors">
        <title>Sialotranscriptomics of Rhipicephalus zambeziensis reveals intricate expression profiles of secretory proteins and suggests tight temporal transcriptional regulation during blood-feeding.</title>
        <authorList>
            <person name="de Castro M.H."/>
            <person name="de Klerk D."/>
            <person name="Pienaar R."/>
            <person name="Rees D.J.G."/>
            <person name="Mans B.J."/>
        </authorList>
    </citation>
    <scope>NUCLEOTIDE SEQUENCE</scope>
    <source>
        <tissue evidence="1">Salivary glands</tissue>
    </source>
</reference>
<dbReference type="AlphaFoldDB" id="A0A224YFP7"/>
<accession>A0A224YFP7</accession>
<dbReference type="EMBL" id="GFPF01001877">
    <property type="protein sequence ID" value="MAA13023.1"/>
    <property type="molecule type" value="Transcribed_RNA"/>
</dbReference>
<name>A0A224YFP7_9ACAR</name>
<proteinExistence type="predicted"/>
<protein>
    <submittedName>
        <fullName evidence="1">Uncharacterized protein</fullName>
    </submittedName>
</protein>
<sequence length="81" mass="9207">MMIFMARVLTLMTAVHINLMSSLFLVMLLFVSVHSFQFVFLLADLTGGQSNSTGKFFLSLRGDYSFILILQSLCYPWDFLG</sequence>
<organism evidence="1">
    <name type="scientific">Rhipicephalus zambeziensis</name>
    <dbReference type="NCBI Taxonomy" id="60191"/>
    <lineage>
        <taxon>Eukaryota</taxon>
        <taxon>Metazoa</taxon>
        <taxon>Ecdysozoa</taxon>
        <taxon>Arthropoda</taxon>
        <taxon>Chelicerata</taxon>
        <taxon>Arachnida</taxon>
        <taxon>Acari</taxon>
        <taxon>Parasitiformes</taxon>
        <taxon>Ixodida</taxon>
        <taxon>Ixodoidea</taxon>
        <taxon>Ixodidae</taxon>
        <taxon>Rhipicephalinae</taxon>
        <taxon>Rhipicephalus</taxon>
        <taxon>Rhipicephalus</taxon>
    </lineage>
</organism>